<feature type="non-terminal residue" evidence="1">
    <location>
        <position position="1"/>
    </location>
</feature>
<sequence>RSRRTGEEYVLLVVDPQLPSPQELLHTTPASCKLVPRLQMKVNSKRQDRKAHDLNKVHSVDTAFLCVDTHCPSQKPILNQ</sequence>
<dbReference type="Proteomes" id="UP000652761">
    <property type="component" value="Unassembled WGS sequence"/>
</dbReference>
<organism evidence="1 2">
    <name type="scientific">Colocasia esculenta</name>
    <name type="common">Wild taro</name>
    <name type="synonym">Arum esculentum</name>
    <dbReference type="NCBI Taxonomy" id="4460"/>
    <lineage>
        <taxon>Eukaryota</taxon>
        <taxon>Viridiplantae</taxon>
        <taxon>Streptophyta</taxon>
        <taxon>Embryophyta</taxon>
        <taxon>Tracheophyta</taxon>
        <taxon>Spermatophyta</taxon>
        <taxon>Magnoliopsida</taxon>
        <taxon>Liliopsida</taxon>
        <taxon>Araceae</taxon>
        <taxon>Aroideae</taxon>
        <taxon>Colocasieae</taxon>
        <taxon>Colocasia</taxon>
    </lineage>
</organism>
<keyword evidence="2" id="KW-1185">Reference proteome</keyword>
<comment type="caution">
    <text evidence="1">The sequence shown here is derived from an EMBL/GenBank/DDBJ whole genome shotgun (WGS) entry which is preliminary data.</text>
</comment>
<dbReference type="AlphaFoldDB" id="A0A843XM82"/>
<reference evidence="1" key="1">
    <citation type="submission" date="2017-07" db="EMBL/GenBank/DDBJ databases">
        <title>Taro Niue Genome Assembly and Annotation.</title>
        <authorList>
            <person name="Atibalentja N."/>
            <person name="Keating K."/>
            <person name="Fields C.J."/>
        </authorList>
    </citation>
    <scope>NUCLEOTIDE SEQUENCE</scope>
    <source>
        <strain evidence="1">Niue_2</strain>
        <tissue evidence="1">Leaf</tissue>
    </source>
</reference>
<accession>A0A843XM82</accession>
<gene>
    <name evidence="1" type="ORF">Taro_053159</name>
</gene>
<name>A0A843XM82_COLES</name>
<proteinExistence type="predicted"/>
<dbReference type="EMBL" id="NMUH01009526">
    <property type="protein sequence ID" value="MQM20145.1"/>
    <property type="molecule type" value="Genomic_DNA"/>
</dbReference>
<evidence type="ECO:0000313" key="2">
    <source>
        <dbReference type="Proteomes" id="UP000652761"/>
    </source>
</evidence>
<evidence type="ECO:0000313" key="1">
    <source>
        <dbReference type="EMBL" id="MQM20145.1"/>
    </source>
</evidence>
<protein>
    <submittedName>
        <fullName evidence="1">Uncharacterized protein</fullName>
    </submittedName>
</protein>